<reference evidence="2" key="2">
    <citation type="submission" date="2015-06" db="UniProtKB">
        <authorList>
            <consortium name="EnsemblProtists"/>
        </authorList>
    </citation>
    <scope>IDENTIFICATION</scope>
    <source>
        <strain evidence="2">Emoy2</strain>
    </source>
</reference>
<dbReference type="Proteomes" id="UP000011713">
    <property type="component" value="Unassembled WGS sequence"/>
</dbReference>
<dbReference type="VEuPathDB" id="FungiDB:HpaG802193"/>
<evidence type="ECO:0000256" key="1">
    <source>
        <dbReference type="SAM" id="Phobius"/>
    </source>
</evidence>
<dbReference type="HOGENOM" id="CLU_2532282_0_0_1"/>
<dbReference type="AlphaFoldDB" id="M4B7E1"/>
<name>M4B7E1_HYAAE</name>
<dbReference type="EMBL" id="JH597778">
    <property type="status" value="NOT_ANNOTATED_CDS"/>
    <property type="molecule type" value="Genomic_DNA"/>
</dbReference>
<dbReference type="EnsemblProtists" id="HpaT802193">
    <property type="protein sequence ID" value="HpaP802193"/>
    <property type="gene ID" value="HpaG802193"/>
</dbReference>
<keyword evidence="1" id="KW-1133">Transmembrane helix</keyword>
<sequence>MESTNTRRSGNRESAGTCICPPRRRVFKSLPPVDNTGNGRFKSAPRCRIRMIWITLFRSCGIGVVVRYDFMTYRSLPLRGLLWQ</sequence>
<organism evidence="2 3">
    <name type="scientific">Hyaloperonospora arabidopsidis (strain Emoy2)</name>
    <name type="common">Downy mildew agent</name>
    <name type="synonym">Peronospora arabidopsidis</name>
    <dbReference type="NCBI Taxonomy" id="559515"/>
    <lineage>
        <taxon>Eukaryota</taxon>
        <taxon>Sar</taxon>
        <taxon>Stramenopiles</taxon>
        <taxon>Oomycota</taxon>
        <taxon>Peronosporomycetes</taxon>
        <taxon>Peronosporales</taxon>
        <taxon>Peronosporaceae</taxon>
        <taxon>Hyaloperonospora</taxon>
    </lineage>
</organism>
<evidence type="ECO:0000313" key="3">
    <source>
        <dbReference type="Proteomes" id="UP000011713"/>
    </source>
</evidence>
<keyword evidence="3" id="KW-1185">Reference proteome</keyword>
<protein>
    <submittedName>
        <fullName evidence="2">Uncharacterized protein</fullName>
    </submittedName>
</protein>
<feature type="transmembrane region" description="Helical" evidence="1">
    <location>
        <begin position="49"/>
        <end position="68"/>
    </location>
</feature>
<evidence type="ECO:0000313" key="2">
    <source>
        <dbReference type="EnsemblProtists" id="HpaP802193"/>
    </source>
</evidence>
<dbReference type="InParanoid" id="M4B7E1"/>
<proteinExistence type="predicted"/>
<accession>M4B7E1</accession>
<reference evidence="3" key="1">
    <citation type="journal article" date="2010" name="Science">
        <title>Signatures of adaptation to obligate biotrophy in the Hyaloperonospora arabidopsidis genome.</title>
        <authorList>
            <person name="Baxter L."/>
            <person name="Tripathy S."/>
            <person name="Ishaque N."/>
            <person name="Boot N."/>
            <person name="Cabral A."/>
            <person name="Kemen E."/>
            <person name="Thines M."/>
            <person name="Ah-Fong A."/>
            <person name="Anderson R."/>
            <person name="Badejoko W."/>
            <person name="Bittner-Eddy P."/>
            <person name="Boore J.L."/>
            <person name="Chibucos M.C."/>
            <person name="Coates M."/>
            <person name="Dehal P."/>
            <person name="Delehaunty K."/>
            <person name="Dong S."/>
            <person name="Downton P."/>
            <person name="Dumas B."/>
            <person name="Fabro G."/>
            <person name="Fronick C."/>
            <person name="Fuerstenberg S.I."/>
            <person name="Fulton L."/>
            <person name="Gaulin E."/>
            <person name="Govers F."/>
            <person name="Hughes L."/>
            <person name="Humphray S."/>
            <person name="Jiang R.H."/>
            <person name="Judelson H."/>
            <person name="Kamoun S."/>
            <person name="Kyung K."/>
            <person name="Meijer H."/>
            <person name="Minx P."/>
            <person name="Morris P."/>
            <person name="Nelson J."/>
            <person name="Phuntumart V."/>
            <person name="Qutob D."/>
            <person name="Rehmany A."/>
            <person name="Rougon-Cardoso A."/>
            <person name="Ryden P."/>
            <person name="Torto-Alalibo T."/>
            <person name="Studholme D."/>
            <person name="Wang Y."/>
            <person name="Win J."/>
            <person name="Wood J."/>
            <person name="Clifton S.W."/>
            <person name="Rogers J."/>
            <person name="Van den Ackerveken G."/>
            <person name="Jones J.D."/>
            <person name="McDowell J.M."/>
            <person name="Beynon J."/>
            <person name="Tyler B.M."/>
        </authorList>
    </citation>
    <scope>NUCLEOTIDE SEQUENCE [LARGE SCALE GENOMIC DNA]</scope>
    <source>
        <strain evidence="3">Emoy2</strain>
    </source>
</reference>
<keyword evidence="1" id="KW-0472">Membrane</keyword>
<keyword evidence="1" id="KW-0812">Transmembrane</keyword>